<reference evidence="1" key="1">
    <citation type="submission" date="2023-03" db="EMBL/GenBank/DDBJ databases">
        <title>Chromosome-scale reference genome and RAD-based genetic map of yellow starthistle (Centaurea solstitialis) reveal putative structural variation and QTLs associated with invader traits.</title>
        <authorList>
            <person name="Reatini B."/>
            <person name="Cang F.A."/>
            <person name="Jiang Q."/>
            <person name="Mckibben M.T.W."/>
            <person name="Barker M.S."/>
            <person name="Rieseberg L.H."/>
            <person name="Dlugosch K.M."/>
        </authorList>
    </citation>
    <scope>NUCLEOTIDE SEQUENCE</scope>
    <source>
        <strain evidence="1">CAN-66</strain>
        <tissue evidence="1">Leaf</tissue>
    </source>
</reference>
<organism evidence="1 2">
    <name type="scientific">Centaurea solstitialis</name>
    <name type="common">yellow star-thistle</name>
    <dbReference type="NCBI Taxonomy" id="347529"/>
    <lineage>
        <taxon>Eukaryota</taxon>
        <taxon>Viridiplantae</taxon>
        <taxon>Streptophyta</taxon>
        <taxon>Embryophyta</taxon>
        <taxon>Tracheophyta</taxon>
        <taxon>Spermatophyta</taxon>
        <taxon>Magnoliopsida</taxon>
        <taxon>eudicotyledons</taxon>
        <taxon>Gunneridae</taxon>
        <taxon>Pentapetalae</taxon>
        <taxon>asterids</taxon>
        <taxon>campanulids</taxon>
        <taxon>Asterales</taxon>
        <taxon>Asteraceae</taxon>
        <taxon>Carduoideae</taxon>
        <taxon>Cardueae</taxon>
        <taxon>Centaureinae</taxon>
        <taxon>Centaurea</taxon>
    </lineage>
</organism>
<dbReference type="Proteomes" id="UP001172457">
    <property type="component" value="Chromosome 3"/>
</dbReference>
<evidence type="ECO:0000313" key="1">
    <source>
        <dbReference type="EMBL" id="KAJ9555274.1"/>
    </source>
</evidence>
<comment type="caution">
    <text evidence="1">The sequence shown here is derived from an EMBL/GenBank/DDBJ whole genome shotgun (WGS) entry which is preliminary data.</text>
</comment>
<dbReference type="PANTHER" id="PTHR37750">
    <property type="entry name" value="COX19-LIKE CHCH FAMILY PROTEIN"/>
    <property type="match status" value="1"/>
</dbReference>
<sequence>MEKSEAVCGQEALELLNCIASSSFDQEKCITLLNSLRKCVLDKKVKKFSLAEEKQEKIQDMGKKQA</sequence>
<dbReference type="Gene3D" id="1.10.287.1130">
    <property type="entry name" value="CytochromE C oxidase copper chaperone"/>
    <property type="match status" value="1"/>
</dbReference>
<proteinExistence type="predicted"/>
<evidence type="ECO:0008006" key="3">
    <source>
        <dbReference type="Google" id="ProtNLM"/>
    </source>
</evidence>
<protein>
    <recommendedName>
        <fullName evidence="3">Cysteine alpha-hairpin motif superfamily</fullName>
    </recommendedName>
</protein>
<dbReference type="SUPFAM" id="SSF47072">
    <property type="entry name" value="Cysteine alpha-hairpin motif"/>
    <property type="match status" value="1"/>
</dbReference>
<gene>
    <name evidence="1" type="ORF">OSB04_009888</name>
</gene>
<dbReference type="InterPro" id="IPR009069">
    <property type="entry name" value="Cys_alpha_HP_mot_SF"/>
</dbReference>
<accession>A0AA38WMK4</accession>
<evidence type="ECO:0000313" key="2">
    <source>
        <dbReference type="Proteomes" id="UP001172457"/>
    </source>
</evidence>
<dbReference type="EMBL" id="JARYMX010000003">
    <property type="protein sequence ID" value="KAJ9555274.1"/>
    <property type="molecule type" value="Genomic_DNA"/>
</dbReference>
<dbReference type="PANTHER" id="PTHR37750:SF1">
    <property type="entry name" value="COX19-LIKE CHCH FAMILY PROTEIN"/>
    <property type="match status" value="1"/>
</dbReference>
<dbReference type="AlphaFoldDB" id="A0AA38WMK4"/>
<keyword evidence="2" id="KW-1185">Reference proteome</keyword>
<name>A0AA38WMK4_9ASTR</name>